<evidence type="ECO:0000259" key="11">
    <source>
        <dbReference type="PROSITE" id="PS51198"/>
    </source>
</evidence>
<dbReference type="InterPro" id="IPR000212">
    <property type="entry name" value="DNA_helicase_UvrD/REP"/>
</dbReference>
<dbReference type="EC" id="5.6.2.4" evidence="8"/>
<evidence type="ECO:0000256" key="8">
    <source>
        <dbReference type="ARBA" id="ARBA00034808"/>
    </source>
</evidence>
<dbReference type="SUPFAM" id="SSF52540">
    <property type="entry name" value="P-loop containing nucleoside triphosphate hydrolases"/>
    <property type="match status" value="1"/>
</dbReference>
<dbReference type="PROSITE" id="PS51198">
    <property type="entry name" value="UVRD_HELICASE_ATP_BIND"/>
    <property type="match status" value="1"/>
</dbReference>
<comment type="similarity">
    <text evidence="1">Belongs to the helicase family. UvrD subfamily.</text>
</comment>
<dbReference type="EMBL" id="BAMD01000143">
    <property type="protein sequence ID" value="GAF05874.1"/>
    <property type="molecule type" value="Genomic_DNA"/>
</dbReference>
<dbReference type="Proteomes" id="UP000019402">
    <property type="component" value="Unassembled WGS sequence"/>
</dbReference>
<accession>W7YTV5</accession>
<dbReference type="STRING" id="869213.GCA_000517085_01046"/>
<name>W7YTV5_9BACT</name>
<evidence type="ECO:0000256" key="5">
    <source>
        <dbReference type="ARBA" id="ARBA00022840"/>
    </source>
</evidence>
<dbReference type="Gene3D" id="1.10.10.160">
    <property type="match status" value="1"/>
</dbReference>
<sequence length="590" mass="68709">MPDINSLPHISTLSDIETHFKVFAGPGAGKTRWLISHLERVLCESDRLNRTGKIACITYTNVAAEEILNRLKCDKSRFDISTIHSFLYRNIVKPFSYLIEKKDDGEILFDSASLDGHDEHIPRRDIIDSWVKKISEGRTKYWYLTSKENYPELAKCLSDADWFFNDTGIPQLKFRNQWTISTASKIRMPSTKLLEYKRVCWKKGILYHEDVLYFSYLILTRSPRVAEFVRAKFPYIFIDEFQDTTEIQTWLIDKITEQNTIVGVVGDIAQSIYKFTGAKRADFIDFKRDKISEYKLNHNHRSTKRIIDFLNQLRSDINQEYGQGQPDGVSINVLVGTIQNAKVWYERNFPDSPLYILTRKNTTVSEINNQIGTANTNLLKDLYSNDTNPQRVRFVHSLLMSFKFHKKGDLKNALNEIYKSLRRVSGTSVLKLSLKRLAIRIIDSLQIDANRNKTIAEFYLELRTYVLDEYGFKIGSNLNRGNAKTFYENHNLNEILPYVKVDTKSDDKVRTIHSAKGTEFKNTLVHFETTNEFRNYILNGLNHIDDAEDDCRIYYVGCSRAKDRLFISIPDFNQDDIKKLEEINVKYETV</sequence>
<comment type="caution">
    <text evidence="12">The sequence shown here is derived from an EMBL/GenBank/DDBJ whole genome shotgun (WGS) entry which is preliminary data.</text>
</comment>
<keyword evidence="2 10" id="KW-0547">Nucleotide-binding</keyword>
<evidence type="ECO:0000313" key="12">
    <source>
        <dbReference type="EMBL" id="GAF05874.1"/>
    </source>
</evidence>
<evidence type="ECO:0000256" key="7">
    <source>
        <dbReference type="ARBA" id="ARBA00034617"/>
    </source>
</evidence>
<dbReference type="GO" id="GO:0000725">
    <property type="term" value="P:recombinational repair"/>
    <property type="evidence" value="ECO:0007669"/>
    <property type="project" value="TreeGrafter"/>
</dbReference>
<reference evidence="12 13" key="1">
    <citation type="journal article" date="2014" name="Genome Announc.">
        <title>Draft Genome Sequence of Cytophaga fermentans JCM 21142T, a Facultative Anaerobe Isolated from Marine Mud.</title>
        <authorList>
            <person name="Starns D."/>
            <person name="Oshima K."/>
            <person name="Suda W."/>
            <person name="Iino T."/>
            <person name="Yuki M."/>
            <person name="Inoue J."/>
            <person name="Kitamura K."/>
            <person name="Iida T."/>
            <person name="Darby A."/>
            <person name="Hattori M."/>
            <person name="Ohkuma M."/>
        </authorList>
    </citation>
    <scope>NUCLEOTIDE SEQUENCE [LARGE SCALE GENOMIC DNA]</scope>
    <source>
        <strain evidence="12 13">JCM 21142</strain>
    </source>
</reference>
<dbReference type="InterPro" id="IPR013986">
    <property type="entry name" value="DExx_box_DNA_helicase_dom_sf"/>
</dbReference>
<evidence type="ECO:0000256" key="2">
    <source>
        <dbReference type="ARBA" id="ARBA00022741"/>
    </source>
</evidence>
<dbReference type="InterPro" id="IPR014016">
    <property type="entry name" value="UvrD-like_ATP-bd"/>
</dbReference>
<dbReference type="GO" id="GO:0016887">
    <property type="term" value="F:ATP hydrolysis activity"/>
    <property type="evidence" value="ECO:0007669"/>
    <property type="project" value="RHEA"/>
</dbReference>
<evidence type="ECO:0000256" key="1">
    <source>
        <dbReference type="ARBA" id="ARBA00009922"/>
    </source>
</evidence>
<evidence type="ECO:0000256" key="6">
    <source>
        <dbReference type="ARBA" id="ARBA00023235"/>
    </source>
</evidence>
<dbReference type="GO" id="GO:0043138">
    <property type="term" value="F:3'-5' DNA helicase activity"/>
    <property type="evidence" value="ECO:0007669"/>
    <property type="project" value="UniProtKB-EC"/>
</dbReference>
<dbReference type="Pfam" id="PF13361">
    <property type="entry name" value="UvrD_C"/>
    <property type="match status" value="1"/>
</dbReference>
<keyword evidence="4 10" id="KW-0347">Helicase</keyword>
<evidence type="ECO:0000256" key="10">
    <source>
        <dbReference type="PROSITE-ProRule" id="PRU00560"/>
    </source>
</evidence>
<evidence type="ECO:0000313" key="13">
    <source>
        <dbReference type="Proteomes" id="UP000019402"/>
    </source>
</evidence>
<dbReference type="RefSeq" id="WP_027470964.1">
    <property type="nucleotide sequence ID" value="NZ_BAMD01000143.1"/>
</dbReference>
<dbReference type="GO" id="GO:0005524">
    <property type="term" value="F:ATP binding"/>
    <property type="evidence" value="ECO:0007669"/>
    <property type="project" value="UniProtKB-UniRule"/>
</dbReference>
<dbReference type="PANTHER" id="PTHR11070:SF3">
    <property type="entry name" value="DNA 3'-5' HELICASE"/>
    <property type="match status" value="1"/>
</dbReference>
<dbReference type="InterPro" id="IPR027417">
    <property type="entry name" value="P-loop_NTPase"/>
</dbReference>
<proteinExistence type="inferred from homology"/>
<dbReference type="GO" id="GO:0005829">
    <property type="term" value="C:cytosol"/>
    <property type="evidence" value="ECO:0007669"/>
    <property type="project" value="TreeGrafter"/>
</dbReference>
<dbReference type="Pfam" id="PF00580">
    <property type="entry name" value="UvrD-helicase"/>
    <property type="match status" value="1"/>
</dbReference>
<evidence type="ECO:0000256" key="9">
    <source>
        <dbReference type="ARBA" id="ARBA00048988"/>
    </source>
</evidence>
<organism evidence="12 13">
    <name type="scientific">Saccharicrinis fermentans DSM 9555 = JCM 21142</name>
    <dbReference type="NCBI Taxonomy" id="869213"/>
    <lineage>
        <taxon>Bacteria</taxon>
        <taxon>Pseudomonadati</taxon>
        <taxon>Bacteroidota</taxon>
        <taxon>Bacteroidia</taxon>
        <taxon>Marinilabiliales</taxon>
        <taxon>Marinilabiliaceae</taxon>
        <taxon>Saccharicrinis</taxon>
    </lineage>
</organism>
<dbReference type="eggNOG" id="COG0210">
    <property type="taxonomic scope" value="Bacteria"/>
</dbReference>
<feature type="binding site" evidence="10">
    <location>
        <begin position="24"/>
        <end position="31"/>
    </location>
    <ligand>
        <name>ATP</name>
        <dbReference type="ChEBI" id="CHEBI:30616"/>
    </ligand>
</feature>
<feature type="domain" description="UvrD-like helicase ATP-binding" evidence="11">
    <location>
        <begin position="3"/>
        <end position="303"/>
    </location>
</feature>
<comment type="catalytic activity">
    <reaction evidence="7">
        <text>Couples ATP hydrolysis with the unwinding of duplex DNA by translocating in the 3'-5' direction.</text>
        <dbReference type="EC" id="5.6.2.4"/>
    </reaction>
</comment>
<dbReference type="InterPro" id="IPR014017">
    <property type="entry name" value="DNA_helicase_UvrD-like_C"/>
</dbReference>
<protein>
    <recommendedName>
        <fullName evidence="8">DNA 3'-5' helicase</fullName>
        <ecNumber evidence="8">5.6.2.4</ecNumber>
    </recommendedName>
</protein>
<evidence type="ECO:0000256" key="3">
    <source>
        <dbReference type="ARBA" id="ARBA00022801"/>
    </source>
</evidence>
<keyword evidence="3 10" id="KW-0378">Hydrolase</keyword>
<keyword evidence="5 10" id="KW-0067">ATP-binding</keyword>
<dbReference type="AlphaFoldDB" id="W7YTV5"/>
<comment type="catalytic activity">
    <reaction evidence="9">
        <text>ATP + H2O = ADP + phosphate + H(+)</text>
        <dbReference type="Rhea" id="RHEA:13065"/>
        <dbReference type="ChEBI" id="CHEBI:15377"/>
        <dbReference type="ChEBI" id="CHEBI:15378"/>
        <dbReference type="ChEBI" id="CHEBI:30616"/>
        <dbReference type="ChEBI" id="CHEBI:43474"/>
        <dbReference type="ChEBI" id="CHEBI:456216"/>
        <dbReference type="EC" id="5.6.2.4"/>
    </reaction>
</comment>
<keyword evidence="13" id="KW-1185">Reference proteome</keyword>
<keyword evidence="6" id="KW-0413">Isomerase</keyword>
<dbReference type="Gene3D" id="3.40.50.300">
    <property type="entry name" value="P-loop containing nucleotide triphosphate hydrolases"/>
    <property type="match status" value="2"/>
</dbReference>
<dbReference type="PANTHER" id="PTHR11070">
    <property type="entry name" value="UVRD / RECB / PCRA DNA HELICASE FAMILY MEMBER"/>
    <property type="match status" value="1"/>
</dbReference>
<dbReference type="GO" id="GO:0003677">
    <property type="term" value="F:DNA binding"/>
    <property type="evidence" value="ECO:0007669"/>
    <property type="project" value="InterPro"/>
</dbReference>
<gene>
    <name evidence="12" type="ORF">JCM21142_114632</name>
</gene>
<dbReference type="OrthoDB" id="1100019at2"/>
<evidence type="ECO:0000256" key="4">
    <source>
        <dbReference type="ARBA" id="ARBA00022806"/>
    </source>
</evidence>